<sequence length="150" mass="16443">MNNVMKKIAAVAMAFTVLGTGAAVTKTISPKTSNSITAYAIGGDQNYAKYEKPKSTYNYGRSVGQRAGGGIYWIQAMMNRAFRNNNNFTALDVDGQYGPKTEDAVRRFQRSYNNSFRYYNGGDGSYLAEDGIFGPKTYAATQRMGYTAGK</sequence>
<evidence type="ECO:0000313" key="4">
    <source>
        <dbReference type="Proteomes" id="UP000183461"/>
    </source>
</evidence>
<evidence type="ECO:0000313" key="3">
    <source>
        <dbReference type="EMBL" id="SFW10708.1"/>
    </source>
</evidence>
<evidence type="ECO:0000259" key="2">
    <source>
        <dbReference type="Pfam" id="PF01471"/>
    </source>
</evidence>
<dbReference type="AlphaFoldDB" id="A0A1K1LIJ9"/>
<protein>
    <submittedName>
        <fullName evidence="3">Putative peptidoglycan binding domain-containing protein</fullName>
    </submittedName>
</protein>
<keyword evidence="1" id="KW-0732">Signal</keyword>
<dbReference type="Gene3D" id="1.10.101.10">
    <property type="entry name" value="PGBD-like superfamily/PGBD"/>
    <property type="match status" value="1"/>
</dbReference>
<evidence type="ECO:0000256" key="1">
    <source>
        <dbReference type="SAM" id="SignalP"/>
    </source>
</evidence>
<dbReference type="RefSeq" id="WP_072298847.1">
    <property type="nucleotide sequence ID" value="NZ_FPIP01000001.1"/>
</dbReference>
<reference evidence="3 4" key="1">
    <citation type="submission" date="2016-11" db="EMBL/GenBank/DDBJ databases">
        <authorList>
            <person name="Jaros S."/>
            <person name="Januszkiewicz K."/>
            <person name="Wedrychowicz H."/>
        </authorList>
    </citation>
    <scope>NUCLEOTIDE SEQUENCE [LARGE SCALE GENOMIC DNA]</scope>
    <source>
        <strain evidence="3 4">YL228</strain>
    </source>
</reference>
<dbReference type="InterPro" id="IPR036365">
    <property type="entry name" value="PGBD-like_sf"/>
</dbReference>
<accession>A0A1K1LIJ9</accession>
<proteinExistence type="predicted"/>
<dbReference type="Pfam" id="PF01471">
    <property type="entry name" value="PG_binding_1"/>
    <property type="match status" value="1"/>
</dbReference>
<organism evidence="3 4">
    <name type="scientific">Ruminococcus flavefaciens</name>
    <dbReference type="NCBI Taxonomy" id="1265"/>
    <lineage>
        <taxon>Bacteria</taxon>
        <taxon>Bacillati</taxon>
        <taxon>Bacillota</taxon>
        <taxon>Clostridia</taxon>
        <taxon>Eubacteriales</taxon>
        <taxon>Oscillospiraceae</taxon>
        <taxon>Ruminococcus</taxon>
    </lineage>
</organism>
<dbReference type="InterPro" id="IPR036366">
    <property type="entry name" value="PGBDSf"/>
</dbReference>
<dbReference type="Proteomes" id="UP000183461">
    <property type="component" value="Unassembled WGS sequence"/>
</dbReference>
<dbReference type="InterPro" id="IPR002477">
    <property type="entry name" value="Peptidoglycan-bd-like"/>
</dbReference>
<gene>
    <name evidence="3" type="ORF">SAMN02910280_0383</name>
</gene>
<feature type="domain" description="Peptidoglycan binding-like" evidence="2">
    <location>
        <begin position="71"/>
        <end position="113"/>
    </location>
</feature>
<name>A0A1K1LIJ9_RUMFL</name>
<dbReference type="SUPFAM" id="SSF47090">
    <property type="entry name" value="PGBD-like"/>
    <property type="match status" value="1"/>
</dbReference>
<feature type="signal peptide" evidence="1">
    <location>
        <begin position="1"/>
        <end position="22"/>
    </location>
</feature>
<feature type="chain" id="PRO_5039692540" evidence="1">
    <location>
        <begin position="23"/>
        <end position="150"/>
    </location>
</feature>
<dbReference type="EMBL" id="FPIP01000001">
    <property type="protein sequence ID" value="SFW10708.1"/>
    <property type="molecule type" value="Genomic_DNA"/>
</dbReference>